<evidence type="ECO:0000313" key="6">
    <source>
        <dbReference type="Ensembl" id="ENSSAUP00010046944.1"/>
    </source>
</evidence>
<evidence type="ECO:0000256" key="3">
    <source>
        <dbReference type="ARBA" id="ARBA00022729"/>
    </source>
</evidence>
<keyword evidence="3" id="KW-0732">Signal</keyword>
<evidence type="ECO:0000313" key="7">
    <source>
        <dbReference type="Proteomes" id="UP000472265"/>
    </source>
</evidence>
<feature type="coiled-coil region" evidence="4">
    <location>
        <begin position="106"/>
        <end position="161"/>
    </location>
</feature>
<dbReference type="AlphaFoldDB" id="A0A671X737"/>
<dbReference type="PANTHER" id="PTHR22923:SF102">
    <property type="entry name" value="CEREBELLIN 13-RELATED"/>
    <property type="match status" value="1"/>
</dbReference>
<dbReference type="Proteomes" id="UP000472265">
    <property type="component" value="Chromosome 7"/>
</dbReference>
<protein>
    <recommendedName>
        <fullName evidence="5">C1q domain-containing protein</fullName>
    </recommendedName>
</protein>
<dbReference type="PROSITE" id="PS50871">
    <property type="entry name" value="C1Q"/>
    <property type="match status" value="1"/>
</dbReference>
<evidence type="ECO:0000256" key="1">
    <source>
        <dbReference type="ARBA" id="ARBA00004613"/>
    </source>
</evidence>
<dbReference type="InterPro" id="IPR001073">
    <property type="entry name" value="C1q_dom"/>
</dbReference>
<dbReference type="InterPro" id="IPR008983">
    <property type="entry name" value="Tumour_necrosis_fac-like_dom"/>
</dbReference>
<dbReference type="PANTHER" id="PTHR22923">
    <property type="entry name" value="CEREBELLIN-RELATED"/>
    <property type="match status" value="1"/>
</dbReference>
<keyword evidence="4" id="KW-0175">Coiled coil</keyword>
<proteinExistence type="predicted"/>
<dbReference type="Ensembl" id="ENSSAUT00010049349.1">
    <property type="protein sequence ID" value="ENSSAUP00010046944.1"/>
    <property type="gene ID" value="ENSSAUG00010019544.1"/>
</dbReference>
<sequence length="369" mass="41375">MFHVGSGSLSRTMFPILVMIDQHQTLFKAAMNTETSRTEQTVTLRMEMTMCFPLLLLICSLCTAKLQTESDNHIIPLGDQTEAERREPTNAADQQQRCTQDIHAVLREMSASLAEQRVEIRHLQRENEVQAAQLREQKIEVEKLKQQLQAQTAELISIKARTDVTENQVEALKRDGEAQTAELISIKARTNVTENQVEALKRDGEAQTAELISIKARTNVTENQVEALKRDGEVKQVAFSASLLASGSGYIGPFNTHTLLVFRHVVTNIGNAYNPNTGFFTAPVRGAYHFEFYMYGHASHQSGAVLVKNGEHICNAYEHQPSSAASSSNGVTLLLEVGDVVYMRQWHHSRLFDNENHHITFSGHLLFTM</sequence>
<dbReference type="Gene3D" id="2.60.120.40">
    <property type="match status" value="1"/>
</dbReference>
<reference evidence="6" key="1">
    <citation type="submission" date="2021-04" db="EMBL/GenBank/DDBJ databases">
        <authorList>
            <consortium name="Wellcome Sanger Institute Data Sharing"/>
        </authorList>
    </citation>
    <scope>NUCLEOTIDE SEQUENCE [LARGE SCALE GENOMIC DNA]</scope>
</reference>
<dbReference type="GeneTree" id="ENSGT00950000183116"/>
<reference evidence="6" key="2">
    <citation type="submission" date="2025-08" db="UniProtKB">
        <authorList>
            <consortium name="Ensembl"/>
        </authorList>
    </citation>
    <scope>IDENTIFICATION</scope>
</reference>
<reference evidence="6" key="3">
    <citation type="submission" date="2025-09" db="UniProtKB">
        <authorList>
            <consortium name="Ensembl"/>
        </authorList>
    </citation>
    <scope>IDENTIFICATION</scope>
</reference>
<evidence type="ECO:0000256" key="2">
    <source>
        <dbReference type="ARBA" id="ARBA00022525"/>
    </source>
</evidence>
<keyword evidence="2" id="KW-0964">Secreted</keyword>
<dbReference type="InterPro" id="IPR050822">
    <property type="entry name" value="Cerebellin_Synaptic_Org"/>
</dbReference>
<keyword evidence="7" id="KW-1185">Reference proteome</keyword>
<dbReference type="PRINTS" id="PR00007">
    <property type="entry name" value="COMPLEMNTC1Q"/>
</dbReference>
<evidence type="ECO:0000259" key="5">
    <source>
        <dbReference type="PROSITE" id="PS50871"/>
    </source>
</evidence>
<comment type="subcellular location">
    <subcellularLocation>
        <location evidence="1">Secreted</location>
    </subcellularLocation>
</comment>
<accession>A0A671X737</accession>
<organism evidence="6 7">
    <name type="scientific">Sparus aurata</name>
    <name type="common">Gilthead sea bream</name>
    <dbReference type="NCBI Taxonomy" id="8175"/>
    <lineage>
        <taxon>Eukaryota</taxon>
        <taxon>Metazoa</taxon>
        <taxon>Chordata</taxon>
        <taxon>Craniata</taxon>
        <taxon>Vertebrata</taxon>
        <taxon>Euteleostomi</taxon>
        <taxon>Actinopterygii</taxon>
        <taxon>Neopterygii</taxon>
        <taxon>Teleostei</taxon>
        <taxon>Neoteleostei</taxon>
        <taxon>Acanthomorphata</taxon>
        <taxon>Eupercaria</taxon>
        <taxon>Spariformes</taxon>
        <taxon>Sparidae</taxon>
        <taxon>Sparus</taxon>
    </lineage>
</organism>
<feature type="domain" description="C1q" evidence="5">
    <location>
        <begin position="232"/>
        <end position="369"/>
    </location>
</feature>
<dbReference type="SUPFAM" id="SSF49842">
    <property type="entry name" value="TNF-like"/>
    <property type="match status" value="1"/>
</dbReference>
<name>A0A671X737_SPAAU</name>
<dbReference type="GO" id="GO:0005576">
    <property type="term" value="C:extracellular region"/>
    <property type="evidence" value="ECO:0007669"/>
    <property type="project" value="UniProtKB-SubCell"/>
</dbReference>
<dbReference type="Pfam" id="PF00386">
    <property type="entry name" value="C1q"/>
    <property type="match status" value="1"/>
</dbReference>
<evidence type="ECO:0000256" key="4">
    <source>
        <dbReference type="SAM" id="Coils"/>
    </source>
</evidence>
<dbReference type="SMART" id="SM00110">
    <property type="entry name" value="C1Q"/>
    <property type="match status" value="1"/>
</dbReference>